<name>A0A7H0VDV4_9FLAO</name>
<dbReference type="EMBL" id="CP060139">
    <property type="protein sequence ID" value="QNR23902.1"/>
    <property type="molecule type" value="Genomic_DNA"/>
</dbReference>
<feature type="signal peptide" evidence="2">
    <location>
        <begin position="1"/>
        <end position="21"/>
    </location>
</feature>
<dbReference type="RefSeq" id="WP_210758438.1">
    <property type="nucleotide sequence ID" value="NZ_CP060139.1"/>
</dbReference>
<keyword evidence="4" id="KW-1185">Reference proteome</keyword>
<dbReference type="InterPro" id="IPR026341">
    <property type="entry name" value="T9SS_type_B"/>
</dbReference>
<proteinExistence type="predicted"/>
<evidence type="ECO:0000313" key="3">
    <source>
        <dbReference type="EMBL" id="QNR23902.1"/>
    </source>
</evidence>
<keyword evidence="2" id="KW-0732">Signal</keyword>
<dbReference type="KEGG" id="chyd:H4K34_16220"/>
<evidence type="ECO:0000256" key="2">
    <source>
        <dbReference type="SAM" id="SignalP"/>
    </source>
</evidence>
<feature type="region of interest" description="Disordered" evidence="1">
    <location>
        <begin position="217"/>
        <end position="239"/>
    </location>
</feature>
<feature type="chain" id="PRO_5028841425" evidence="2">
    <location>
        <begin position="22"/>
        <end position="813"/>
    </location>
</feature>
<dbReference type="Pfam" id="PF13585">
    <property type="entry name" value="CHU_C"/>
    <property type="match status" value="1"/>
</dbReference>
<accession>A0A7H0VDV4</accession>
<sequence length="813" mass="84534">MNGNRLIYLLVLFLCAGGLMAQTSISGTINSYDKLITHGQVSCGDSVVTAGLMNYNVGDLLMFYNPGDASFVTTDNVGFGDSISLNHSGKFKFAYVTVANTPLIQVDRPLGPDFGNWSMIIKVPEFGFVESTGTLTAPAYNNGTGGVFVLRAERFKFTADIDMDEKGFKGGFSSSNMGVACGTLGYRFASGNNGGAPKGEGIGPIPSSMANGRGHAINGGGGGNNHNAGGGGGGGGGPGGNGGDEWSGCAGNVANGGIGGQAMITSHSRFFMGGGGGSGHNNVSGLSSEGGNGGGLVMIIADTLEANGGEVLANGGNGKSILNQGAEGAGGGGGGGTSVLSFKMVVGMIVSRIEGGDGGSINGGQAGPGGGGGGGHLCVSDPTIANYSAGQVQGFQFGGDHGSLNNGSAYGSTDGTMGSFDITLNMPFPSPLGGGGAGAGANVLGNDTTICSVDSILLSAPAGAMSILWSTGDTVASIYASNVGWYWLQYTLGGCLFIDSMNLKHFAGGSGTFLGPDQTLCQGGTLSLSTSINGTYLWSTGGTTNSITVSSPGWYWLDITLNGARCPVRDSIFIDEDDFHTTATGVDTTICAGDVYQRIYPPQWLAFWPDGTSGQQFNFSASGNYLIRVENENGCERFDTLEISTFGLDSVVEVFEEVDTIACATVGYPVDLSFLNGSVLWDDGRTSKIRTLFQNRRYIVTYEEGCLSTKDTLYLEIIDCDTCGFALPDAFSPNGDGLNDQYLIKSDCEFEYYQLYIIDRWGEVVFESQSALDTWDGTFKGKDCSQGVYIYDLRYRLPYKQQKRIQGSLFLRH</sequence>
<organism evidence="3 4">
    <name type="scientific">Croceimicrobium hydrocarbonivorans</name>
    <dbReference type="NCBI Taxonomy" id="2761580"/>
    <lineage>
        <taxon>Bacteria</taxon>
        <taxon>Pseudomonadati</taxon>
        <taxon>Bacteroidota</taxon>
        <taxon>Flavobacteriia</taxon>
        <taxon>Flavobacteriales</taxon>
        <taxon>Owenweeksiaceae</taxon>
        <taxon>Croceimicrobium</taxon>
    </lineage>
</organism>
<evidence type="ECO:0000313" key="4">
    <source>
        <dbReference type="Proteomes" id="UP000516305"/>
    </source>
</evidence>
<dbReference type="AlphaFoldDB" id="A0A7H0VDV4"/>
<protein>
    <submittedName>
        <fullName evidence="3">Gliding motility-associated C-terminal domain-containing protein</fullName>
    </submittedName>
</protein>
<reference evidence="3 4" key="1">
    <citation type="submission" date="2020-08" db="EMBL/GenBank/DDBJ databases">
        <title>Croceimicrobium hydrocarbonivorans gen. nov., sp. nov., a novel marine bacterium isolated from a bacterial consortium that degrades polyethylene terephthalate.</title>
        <authorList>
            <person name="Liu R."/>
        </authorList>
    </citation>
    <scope>NUCLEOTIDE SEQUENCE [LARGE SCALE GENOMIC DNA]</scope>
    <source>
        <strain evidence="3 4">A20-9</strain>
    </source>
</reference>
<gene>
    <name evidence="3" type="ORF">H4K34_16220</name>
</gene>
<dbReference type="NCBIfam" id="TIGR04131">
    <property type="entry name" value="Bac_Flav_CTERM"/>
    <property type="match status" value="1"/>
</dbReference>
<dbReference type="Proteomes" id="UP000516305">
    <property type="component" value="Chromosome"/>
</dbReference>
<evidence type="ECO:0000256" key="1">
    <source>
        <dbReference type="SAM" id="MobiDB-lite"/>
    </source>
</evidence>